<feature type="transmembrane region" description="Helical" evidence="1">
    <location>
        <begin position="44"/>
        <end position="67"/>
    </location>
</feature>
<feature type="transmembrane region" description="Helical" evidence="1">
    <location>
        <begin position="20"/>
        <end position="38"/>
    </location>
</feature>
<proteinExistence type="predicted"/>
<keyword evidence="3" id="KW-0255">Endonuclease</keyword>
<comment type="caution">
    <text evidence="3">The sequence shown here is derived from an EMBL/GenBank/DDBJ whole genome shotgun (WGS) entry which is preliminary data.</text>
</comment>
<sequence length="348" mass="40491">MNYLPENILNRCFKQSAKIFAYSYLALIIGYLILKLIFWDRLWIIALISTFIPLIFFPTFLLPIIGLSIIQKRWFTIISAIACIILISWLHLKYFSPARVNITNSQSGLKILSHNLGWYTTQSPTLIKLIEREKPDIIFLQEIVEKHIERAFTWLKADYPYQIAIPPVGILSKYPIVSSEILNLAGHPETQQRAIINFNQQEIVIYNMQATGPWFRKSKILPLVRIPVYKYAKRAPEIQDLVERVQTETLPVIVAGDFNMTEETQDYHNVQKVMQDAFRKSGFGFGFTWPHGWQLKFLIKSLNWKLNYPVCRIDYIWYSKHWGAKSSSVLEATESDHLPIAAELVLLQ</sequence>
<dbReference type="EMBL" id="JBBLXS010000035">
    <property type="protein sequence ID" value="MEK0184138.1"/>
    <property type="molecule type" value="Genomic_DNA"/>
</dbReference>
<gene>
    <name evidence="3" type="ORF">WMG39_04655</name>
</gene>
<dbReference type="PANTHER" id="PTHR14859">
    <property type="entry name" value="CALCOFLUOR WHITE HYPERSENSITIVE PROTEIN PRECURSOR"/>
    <property type="match status" value="1"/>
</dbReference>
<dbReference type="RefSeq" id="WP_340521566.1">
    <property type="nucleotide sequence ID" value="NZ_JBBLXS010000035.1"/>
</dbReference>
<keyword evidence="1" id="KW-0472">Membrane</keyword>
<keyword evidence="3" id="KW-0378">Hydrolase</keyword>
<dbReference type="Pfam" id="PF03372">
    <property type="entry name" value="Exo_endo_phos"/>
    <property type="match status" value="1"/>
</dbReference>
<dbReference type="GO" id="GO:0004519">
    <property type="term" value="F:endonuclease activity"/>
    <property type="evidence" value="ECO:0007669"/>
    <property type="project" value="UniProtKB-KW"/>
</dbReference>
<keyword evidence="4" id="KW-1185">Reference proteome</keyword>
<protein>
    <submittedName>
        <fullName evidence="3">Endonuclease/exonuclease/phosphatase family protein</fullName>
    </submittedName>
</protein>
<evidence type="ECO:0000313" key="3">
    <source>
        <dbReference type="EMBL" id="MEK0184138.1"/>
    </source>
</evidence>
<organism evidence="3 4">
    <name type="scientific">Microcoleus anatoxicus PTRS2</name>
    <dbReference type="NCBI Taxonomy" id="2705321"/>
    <lineage>
        <taxon>Bacteria</taxon>
        <taxon>Bacillati</taxon>
        <taxon>Cyanobacteriota</taxon>
        <taxon>Cyanophyceae</taxon>
        <taxon>Oscillatoriophycideae</taxon>
        <taxon>Oscillatoriales</taxon>
        <taxon>Microcoleaceae</taxon>
        <taxon>Microcoleus</taxon>
        <taxon>Microcoleus anatoxicus</taxon>
    </lineage>
</organism>
<keyword evidence="3" id="KW-0540">Nuclease</keyword>
<dbReference type="Gene3D" id="3.60.10.10">
    <property type="entry name" value="Endonuclease/exonuclease/phosphatase"/>
    <property type="match status" value="1"/>
</dbReference>
<dbReference type="SUPFAM" id="SSF56219">
    <property type="entry name" value="DNase I-like"/>
    <property type="match status" value="1"/>
</dbReference>
<dbReference type="InterPro" id="IPR005135">
    <property type="entry name" value="Endo/exonuclease/phosphatase"/>
</dbReference>
<name>A0ABU8YIF5_9CYAN</name>
<reference evidence="3 4" key="1">
    <citation type="journal article" date="2020" name="Harmful Algae">
        <title>Molecular and morphological characterization of a novel dihydroanatoxin-a producing Microcoleus species (cyanobacteria) from the Russian River, California, USA.</title>
        <authorList>
            <person name="Conklin K.Y."/>
            <person name="Stancheva R."/>
            <person name="Otten T.G."/>
            <person name="Fadness R."/>
            <person name="Boyer G.L."/>
            <person name="Read B."/>
            <person name="Zhang X."/>
            <person name="Sheath R.G."/>
        </authorList>
    </citation>
    <scope>NUCLEOTIDE SEQUENCE [LARGE SCALE GENOMIC DNA]</scope>
    <source>
        <strain evidence="3 4">PTRS2</strain>
    </source>
</reference>
<keyword evidence="1" id="KW-0812">Transmembrane</keyword>
<dbReference type="PANTHER" id="PTHR14859:SF1">
    <property type="entry name" value="PGAP2-INTERACTING PROTEIN"/>
    <property type="match status" value="1"/>
</dbReference>
<feature type="transmembrane region" description="Helical" evidence="1">
    <location>
        <begin position="74"/>
        <end position="92"/>
    </location>
</feature>
<dbReference type="Proteomes" id="UP001384579">
    <property type="component" value="Unassembled WGS sequence"/>
</dbReference>
<keyword evidence="1" id="KW-1133">Transmembrane helix</keyword>
<dbReference type="InterPro" id="IPR036691">
    <property type="entry name" value="Endo/exonu/phosph_ase_sf"/>
</dbReference>
<feature type="domain" description="Endonuclease/exonuclease/phosphatase" evidence="2">
    <location>
        <begin position="113"/>
        <end position="337"/>
    </location>
</feature>
<evidence type="ECO:0000256" key="1">
    <source>
        <dbReference type="SAM" id="Phobius"/>
    </source>
</evidence>
<evidence type="ECO:0000313" key="4">
    <source>
        <dbReference type="Proteomes" id="UP001384579"/>
    </source>
</evidence>
<dbReference type="InterPro" id="IPR051916">
    <property type="entry name" value="GPI-anchor_lipid_remodeler"/>
</dbReference>
<accession>A0ABU8YIF5</accession>
<evidence type="ECO:0000259" key="2">
    <source>
        <dbReference type="Pfam" id="PF03372"/>
    </source>
</evidence>